<reference evidence="1 2" key="1">
    <citation type="journal article" date="2019" name="Sci. Data">
        <title>Hybrid genome assembly and annotation of Danionella translucida.</title>
        <authorList>
            <person name="Kadobianskyi M."/>
            <person name="Schulze L."/>
            <person name="Schuelke M."/>
            <person name="Judkewitz B."/>
        </authorList>
    </citation>
    <scope>NUCLEOTIDE SEQUENCE [LARGE SCALE GENOMIC DNA]</scope>
    <source>
        <strain evidence="1 2">Bolton</strain>
    </source>
</reference>
<proteinExistence type="predicted"/>
<evidence type="ECO:0000313" key="1">
    <source>
        <dbReference type="EMBL" id="TRY93438.1"/>
    </source>
</evidence>
<keyword evidence="2" id="KW-1185">Reference proteome</keyword>
<dbReference type="EMBL" id="SRMA01025539">
    <property type="protein sequence ID" value="TRY93438.1"/>
    <property type="molecule type" value="Genomic_DNA"/>
</dbReference>
<sequence>MYFFLYLDAEAIALSSLSRRQLFNISQLLCVCLSNPEQLGSLHLVNLRNQPYRRADAVRRSGRRRFDDQNLRPINSAEMVM</sequence>
<dbReference type="OrthoDB" id="1104827at2759"/>
<name>A0A553QUK4_9TELE</name>
<organism evidence="1 2">
    <name type="scientific">Danionella cerebrum</name>
    <dbReference type="NCBI Taxonomy" id="2873325"/>
    <lineage>
        <taxon>Eukaryota</taxon>
        <taxon>Metazoa</taxon>
        <taxon>Chordata</taxon>
        <taxon>Craniata</taxon>
        <taxon>Vertebrata</taxon>
        <taxon>Euteleostomi</taxon>
        <taxon>Actinopterygii</taxon>
        <taxon>Neopterygii</taxon>
        <taxon>Teleostei</taxon>
        <taxon>Ostariophysi</taxon>
        <taxon>Cypriniformes</taxon>
        <taxon>Danionidae</taxon>
        <taxon>Danioninae</taxon>
        <taxon>Danionella</taxon>
    </lineage>
</organism>
<evidence type="ECO:0000313" key="2">
    <source>
        <dbReference type="Proteomes" id="UP000316079"/>
    </source>
</evidence>
<dbReference type="Proteomes" id="UP000316079">
    <property type="component" value="Unassembled WGS sequence"/>
</dbReference>
<dbReference type="AlphaFoldDB" id="A0A553QUK4"/>
<comment type="caution">
    <text evidence="1">The sequence shown here is derived from an EMBL/GenBank/DDBJ whole genome shotgun (WGS) entry which is preliminary data.</text>
</comment>
<accession>A0A553QUK4</accession>
<protein>
    <submittedName>
        <fullName evidence="1">Uncharacterized protein</fullName>
    </submittedName>
</protein>
<gene>
    <name evidence="1" type="ORF">DNTS_005740</name>
</gene>